<dbReference type="AlphaFoldDB" id="A0A9D8KW55"/>
<name>A0A9D8KW55_9GAMM</name>
<reference evidence="1" key="1">
    <citation type="submission" date="2021-02" db="EMBL/GenBank/DDBJ databases">
        <title>Thiocyanate and organic carbon inputs drive convergent selection for specific autotrophic Afipia and Thiobacillus strains within complex microbiomes.</title>
        <authorList>
            <person name="Huddy R.J."/>
            <person name="Sachdeva R."/>
            <person name="Kadzinga F."/>
            <person name="Kantor R.S."/>
            <person name="Harrison S.T.L."/>
            <person name="Banfield J.F."/>
        </authorList>
    </citation>
    <scope>NUCLEOTIDE SEQUENCE</scope>
    <source>
        <strain evidence="1">SCN18_10_11_15_R1_P_69_7</strain>
    </source>
</reference>
<evidence type="ECO:0000313" key="2">
    <source>
        <dbReference type="Proteomes" id="UP000664815"/>
    </source>
</evidence>
<proteinExistence type="predicted"/>
<gene>
    <name evidence="1" type="ORF">J0H45_07480</name>
</gene>
<organism evidence="1 2">
    <name type="scientific">Stenotrophomonas nitritireducens</name>
    <dbReference type="NCBI Taxonomy" id="83617"/>
    <lineage>
        <taxon>Bacteria</taxon>
        <taxon>Pseudomonadati</taxon>
        <taxon>Pseudomonadota</taxon>
        <taxon>Gammaproteobacteria</taxon>
        <taxon>Lysobacterales</taxon>
        <taxon>Lysobacteraceae</taxon>
        <taxon>Stenotrophomonas</taxon>
    </lineage>
</organism>
<protein>
    <submittedName>
        <fullName evidence="1">Uncharacterized protein</fullName>
    </submittedName>
</protein>
<comment type="caution">
    <text evidence="1">The sequence shown here is derived from an EMBL/GenBank/DDBJ whole genome shotgun (WGS) entry which is preliminary data.</text>
</comment>
<dbReference type="Proteomes" id="UP000664815">
    <property type="component" value="Unassembled WGS sequence"/>
</dbReference>
<evidence type="ECO:0000313" key="1">
    <source>
        <dbReference type="EMBL" id="MBN8799185.1"/>
    </source>
</evidence>
<accession>A0A9D8KW55</accession>
<dbReference type="RefSeq" id="WP_273082338.1">
    <property type="nucleotide sequence ID" value="NZ_JAFKME010000006.1"/>
</dbReference>
<sequence>MRPFFLLARLRDSRRASLLLFAATLATLVVAAIWFVNARSALADAYQRLGERNQSLSEAKVREQETRLRVDYANSSRQLLASARAHGLAPDIWGERLINLRQSQMSREEALPLLATVQRAPDRLFGAEAFEIAVTHPDEGLFDPPDSADRKPAPLSLTLRGSLLFQTANDPGTHQGTSSP</sequence>
<dbReference type="EMBL" id="JAFKMG010000679">
    <property type="protein sequence ID" value="MBN8799185.1"/>
    <property type="molecule type" value="Genomic_DNA"/>
</dbReference>